<organism evidence="1 3">
    <name type="scientific">Halobacterium salinarum (strain ATCC 33171 / DSM 3754 / JCM 8978 / NBRC 102687 / NCIMB 764 / 91-R6)</name>
    <dbReference type="NCBI Taxonomy" id="2597657"/>
    <lineage>
        <taxon>Archaea</taxon>
        <taxon>Methanobacteriati</taxon>
        <taxon>Methanobacteriota</taxon>
        <taxon>Stenosarchaea group</taxon>
        <taxon>Halobacteria</taxon>
        <taxon>Halobacteriales</taxon>
        <taxon>Halobacteriaceae</taxon>
        <taxon>Halobacterium</taxon>
    </lineage>
</organism>
<evidence type="ECO:0000313" key="1">
    <source>
        <dbReference type="EMBL" id="QCC43874.1"/>
    </source>
</evidence>
<evidence type="ECO:0000313" key="3">
    <source>
        <dbReference type="Proteomes" id="UP000296216"/>
    </source>
</evidence>
<accession>A0A4D6GQB1</accession>
<dbReference type="Pfam" id="PF24336">
    <property type="entry name" value="DUF7504"/>
    <property type="match status" value="1"/>
</dbReference>
<dbReference type="Proteomes" id="UP000296216">
    <property type="component" value="Chromosome"/>
</dbReference>
<evidence type="ECO:0000313" key="4">
    <source>
        <dbReference type="Proteomes" id="UP000323075"/>
    </source>
</evidence>
<reference evidence="1 3" key="1">
    <citation type="journal article" date="2019" name="Microbiol. Resour. Announc.">
        <title>The Genome Sequence of the Halobacterium salinarum Type Strain Is Closely Related to That of Laboratory Strains NRC-1 and R1.</title>
        <authorList>
            <person name="Pfeiffer F."/>
            <person name="Marchfelder A."/>
            <person name="Habermann B."/>
            <person name="Dyall-Smith M.L."/>
        </authorList>
    </citation>
    <scope>NUCLEOTIDE SEQUENCE [LARGE SCALE GENOMIC DNA]</scope>
    <source>
        <strain evidence="1">91-R6</strain>
        <strain evidence="3">ATCC 33171 / DSM 3754 / JCM 8978 / NBRC 102687 / NCIMB 764 / 91-R6</strain>
    </source>
</reference>
<reference evidence="2 4" key="2">
    <citation type="submission" date="2019-07" db="EMBL/GenBank/DDBJ databases">
        <title>Genomic Encyclopedia of Archaeal and Bacterial Type Strains, Phase II (KMG-II): from individual species to whole genera.</title>
        <authorList>
            <person name="Goeker M."/>
        </authorList>
    </citation>
    <scope>NUCLEOTIDE SEQUENCE [LARGE SCALE GENOMIC DNA]</scope>
    <source>
        <strain evidence="2 4">DSM 3754</strain>
    </source>
</reference>
<evidence type="ECO:0000313" key="2">
    <source>
        <dbReference type="EMBL" id="TYO82369.1"/>
    </source>
</evidence>
<dbReference type="EMBL" id="VRYN01000001">
    <property type="protein sequence ID" value="TYO82369.1"/>
    <property type="molecule type" value="Genomic_DNA"/>
</dbReference>
<name>A0A4D6GQB1_HALS9</name>
<protein>
    <submittedName>
        <fullName evidence="1">Uncharacterized protein</fullName>
    </submittedName>
</protein>
<dbReference type="InterPro" id="IPR055927">
    <property type="entry name" value="DUF7504"/>
</dbReference>
<gene>
    <name evidence="2" type="ORF">APQ99_00898</name>
    <name evidence="1" type="ORF">HBSAL_00635</name>
</gene>
<proteinExistence type="predicted"/>
<dbReference type="GeneID" id="68695065"/>
<sequence>MTGMGGECRPREADAVIVTEPDVTAVDADPRTASTAVGVTYAFDAETWIRRWGANKDRVAAVTAGSGDVRTATARSSPAAHTDAAPIQLPATPPNGCDMATVGVIVHAYLGAWETHDPTVYLDGLERSVAVTDPEAVFRFLHALVARARAVDGRLVASIAAHDLPADTVKTLLPLFDERV</sequence>
<reference evidence="1" key="3">
    <citation type="journal article" name="MicrobiologyOpen">
        <title>Whole-genome comparison between the type strain of Halobacterium salinarum (DSM 3754(T)) and the laboratory strains R1 and NRC-1.</title>
        <authorList>
            <person name="Pfeiffer F."/>
            <person name="Losensky G."/>
            <person name="Marchfelder A."/>
            <person name="Habermann B."/>
            <person name="Dyall-Smith M."/>
        </authorList>
    </citation>
    <scope>NUCLEOTIDE SEQUENCE</scope>
    <source>
        <strain evidence="1">91-R6</strain>
    </source>
</reference>
<dbReference type="RefSeq" id="WP_010903919.1">
    <property type="nucleotide sequence ID" value="NZ_VRYN01000001.1"/>
</dbReference>
<dbReference type="EMBL" id="CP038631">
    <property type="protein sequence ID" value="QCC43874.1"/>
    <property type="molecule type" value="Genomic_DNA"/>
</dbReference>
<dbReference type="Proteomes" id="UP000323075">
    <property type="component" value="Unassembled WGS sequence"/>
</dbReference>
<dbReference type="AlphaFoldDB" id="A0A4D6GQB1"/>